<feature type="transmembrane region" description="Helical" evidence="1">
    <location>
        <begin position="15"/>
        <end position="38"/>
    </location>
</feature>
<evidence type="ECO:0000313" key="3">
    <source>
        <dbReference type="EMBL" id="KKR99821.1"/>
    </source>
</evidence>
<accession>A0A0G0VJN9</accession>
<proteinExistence type="predicted"/>
<feature type="transmembrane region" description="Helical" evidence="1">
    <location>
        <begin position="58"/>
        <end position="81"/>
    </location>
</feature>
<dbReference type="EMBL" id="LCAW01000002">
    <property type="protein sequence ID" value="KKR99821.1"/>
    <property type="molecule type" value="Genomic_DNA"/>
</dbReference>
<keyword evidence="1" id="KW-0812">Transmembrane</keyword>
<evidence type="ECO:0000313" key="4">
    <source>
        <dbReference type="Proteomes" id="UP000033930"/>
    </source>
</evidence>
<sequence>MEKQNKTSVSSAKDVFSYLLMIGMLYTSVISFITLLSQYINVQFPDYLEFYYTNATNIIRISMSALIIAWPVLLLVSWMIIKDLKKDVQKSNVWIRKWMLHLTIFVAAITIIVDLITLVDHFLGGEITIRFGLKVAVVLIVAALVFGYELWDLKRDTSAKSRLPLISAIIGSVLILGWVISGFFIVGSPTTQRNIRMDQQRISDLQIIQSRLLEQWTQKGELPKVLSDLEDPIYGFVEPIDPETKEQYTYTLKDELSFELCATFNQKSDAGIKNDRTSMIIPYFYGVTDSSMDFWDHEVGYTCFERTIDPDLYHTEAIVK</sequence>
<reference evidence="3 4" key="1">
    <citation type="journal article" date="2015" name="Nature">
        <title>rRNA introns, odd ribosomes, and small enigmatic genomes across a large radiation of phyla.</title>
        <authorList>
            <person name="Brown C.T."/>
            <person name="Hug L.A."/>
            <person name="Thomas B.C."/>
            <person name="Sharon I."/>
            <person name="Castelle C.J."/>
            <person name="Singh A."/>
            <person name="Wilkins M.J."/>
            <person name="Williams K.H."/>
            <person name="Banfield J.F."/>
        </authorList>
    </citation>
    <scope>NUCLEOTIDE SEQUENCE [LARGE SCALE GENOMIC DNA]</scope>
</reference>
<evidence type="ECO:0000259" key="2">
    <source>
        <dbReference type="Pfam" id="PF18920"/>
    </source>
</evidence>
<keyword evidence="1" id="KW-0472">Membrane</keyword>
<feature type="transmembrane region" description="Helical" evidence="1">
    <location>
        <begin position="131"/>
        <end position="151"/>
    </location>
</feature>
<organism evidence="3 4">
    <name type="scientific">Candidatus Uhrbacteria bacterium GW2011_GWC1_41_20</name>
    <dbReference type="NCBI Taxonomy" id="1618983"/>
    <lineage>
        <taxon>Bacteria</taxon>
        <taxon>Candidatus Uhriibacteriota</taxon>
    </lineage>
</organism>
<dbReference type="AlphaFoldDB" id="A0A0G0VJN9"/>
<comment type="caution">
    <text evidence="3">The sequence shown here is derived from an EMBL/GenBank/DDBJ whole genome shotgun (WGS) entry which is preliminary data.</text>
</comment>
<feature type="domain" description="DUF5671" evidence="2">
    <location>
        <begin position="14"/>
        <end position="147"/>
    </location>
</feature>
<dbReference type="Proteomes" id="UP000033930">
    <property type="component" value="Unassembled WGS sequence"/>
</dbReference>
<protein>
    <recommendedName>
        <fullName evidence="2">DUF5671 domain-containing protein</fullName>
    </recommendedName>
</protein>
<dbReference type="InterPro" id="IPR043728">
    <property type="entry name" value="DUF5671"/>
</dbReference>
<keyword evidence="1" id="KW-1133">Transmembrane helix</keyword>
<feature type="transmembrane region" description="Helical" evidence="1">
    <location>
        <begin position="163"/>
        <end position="186"/>
    </location>
</feature>
<feature type="transmembrane region" description="Helical" evidence="1">
    <location>
        <begin position="102"/>
        <end position="119"/>
    </location>
</feature>
<gene>
    <name evidence="3" type="ORF">UU50_C0002G0003</name>
</gene>
<name>A0A0G0VJN9_9BACT</name>
<dbReference type="Pfam" id="PF18920">
    <property type="entry name" value="DUF5671"/>
    <property type="match status" value="1"/>
</dbReference>
<evidence type="ECO:0000256" key="1">
    <source>
        <dbReference type="SAM" id="Phobius"/>
    </source>
</evidence>